<organism evidence="1 2">
    <name type="scientific">Flavobacterium psychroterrae</name>
    <dbReference type="NCBI Taxonomy" id="2133767"/>
    <lineage>
        <taxon>Bacteria</taxon>
        <taxon>Pseudomonadati</taxon>
        <taxon>Bacteroidota</taxon>
        <taxon>Flavobacteriia</taxon>
        <taxon>Flavobacteriales</taxon>
        <taxon>Flavobacteriaceae</taxon>
        <taxon>Flavobacterium</taxon>
    </lineage>
</organism>
<gene>
    <name evidence="1" type="ORF">KHA90_22545</name>
</gene>
<sequence length="955" mass="111715">MNLNLCTFQIFDYKFDHVYQKYNYKYDYTRQSFDKEYLVTREQSYFETCFKNKIKKFSLDGTVQADFESKTNKGFTEKEYPKTDWSYNGPKSDRVLTTQTKLANYAEKIPDDQKLFGLDDTNGNEIIKPFYTEIDKGLANQFLVVYDDRAVGAIDENGKLIIPLDYKLIEPFDSKYYIVKDNQYFGLLDKDGKEVFPLIYKEIKVFSDGFYLVKDKDDWCKIVDNQNKTIYVFPKYTEKVFTIEKIVTDKNVVLYNLKFRLKAGYEYWDDHFLIKIENNLATRFLEKYKIEEIYDNKIVVIKSSNLIGFYDLNNQKLIEPKFSEIKIIYSKTSKLIYCKTDNYFDTIVDENLNSTISKDNISYIINNVIFYEKDSKYGFFDKNNKKTKNTFEKIDVNYPIYASNEKFYKFYDNGKRAGIVNEDGKIIIKANLYDKIHSVSSIDQLPIFNKKFAKGELRQILVCIDNSDKMTNKIDFLTVEGNKIASTTVDKKDYSFYFRNGIMILILRDEKTIFFDLHENKIISKVNGFSFNNDYDRAYTILKNNASASDSKVLAQKYSTKGNLISEQIIDRNLNTQYLSNWNYYLIQKKGNKYGIIDVNEKIHVPFVYDSIISSVDSVYIAKNNNKYGIIDRYNNVLLNFEYDKIETQYLPENRITSKDVRFIEDYGKRTPYRSSFNFMVSKDQKTGILGPTLKTIMPVEFDSFRKDRTLFGPIIGRKGSSSMVYDYQSHFLFEVQCDSLLQDKNNNPVFYKIYKNGKQGFLDQKGKMIFSGLFPKVEKTNIENLFMIEKDSKKYIVNSKGEIISNAYDEINTSIIYNYAVVSINNKFGLLNQKATLVIPEIYDSIQILINNYLLVYLDGRFGIIDLNAVENKILPIKIPVSYAQIKQIEAKKYIIVSDPFKTGVIDFNNKTIIPMIYDSVYYQENGRYFVCTSNGVTSYLTCDNITIQIDKSS</sequence>
<proteinExistence type="predicted"/>
<dbReference type="InterPro" id="IPR032774">
    <property type="entry name" value="WG_beta_rep"/>
</dbReference>
<dbReference type="EMBL" id="JAGYVZ010000034">
    <property type="protein sequence ID" value="MBS7233801.1"/>
    <property type="molecule type" value="Genomic_DNA"/>
</dbReference>
<reference evidence="1 2" key="1">
    <citation type="journal article" date="2018" name="Int. J. Syst. Evol. Microbiol.">
        <title>Flavobacterium chryseum sp. nov. and Flavobacterium psychroterrae sp. nov., novel environmental bacteria isolated from Antarctica.</title>
        <authorList>
            <person name="Kralova S."/>
            <person name="Svec P."/>
            <person name="Busse H.J."/>
            <person name="Stankova E."/>
            <person name="Vaczi P."/>
            <person name="Sedlacek I."/>
        </authorList>
    </citation>
    <scope>NUCLEOTIDE SEQUENCE [LARGE SCALE GENOMIC DNA]</scope>
    <source>
        <strain evidence="1 2">CCM 8827</strain>
    </source>
</reference>
<name>A0ABS5PHT7_9FLAO</name>
<accession>A0ABS5PHT7</accession>
<dbReference type="PANTHER" id="PTHR37841:SF1">
    <property type="entry name" value="DUF3298 DOMAIN-CONTAINING PROTEIN"/>
    <property type="match status" value="1"/>
</dbReference>
<evidence type="ECO:0000313" key="1">
    <source>
        <dbReference type="EMBL" id="MBS7233801.1"/>
    </source>
</evidence>
<dbReference type="Pfam" id="PF14903">
    <property type="entry name" value="WG_beta_rep"/>
    <property type="match status" value="4"/>
</dbReference>
<dbReference type="RefSeq" id="WP_213307017.1">
    <property type="nucleotide sequence ID" value="NZ_JAGYVZ010000034.1"/>
</dbReference>
<evidence type="ECO:0000313" key="2">
    <source>
        <dbReference type="Proteomes" id="UP000722625"/>
    </source>
</evidence>
<comment type="caution">
    <text evidence="1">The sequence shown here is derived from an EMBL/GenBank/DDBJ whole genome shotgun (WGS) entry which is preliminary data.</text>
</comment>
<protein>
    <submittedName>
        <fullName evidence="1">WG repeat-containing protein</fullName>
    </submittedName>
</protein>
<dbReference type="Proteomes" id="UP000722625">
    <property type="component" value="Unassembled WGS sequence"/>
</dbReference>
<keyword evidence="2" id="KW-1185">Reference proteome</keyword>
<dbReference type="PANTHER" id="PTHR37841">
    <property type="entry name" value="GLR2918 PROTEIN"/>
    <property type="match status" value="1"/>
</dbReference>